<feature type="domain" description="HTH tetR-type" evidence="3">
    <location>
        <begin position="24"/>
        <end position="84"/>
    </location>
</feature>
<dbReference type="GO" id="GO:0003677">
    <property type="term" value="F:DNA binding"/>
    <property type="evidence" value="ECO:0007669"/>
    <property type="project" value="UniProtKB-UniRule"/>
</dbReference>
<accession>F8L8W8</accession>
<dbReference type="OrthoDB" id="9785164at2"/>
<feature type="DNA-binding region" description="H-T-H motif" evidence="2">
    <location>
        <begin position="47"/>
        <end position="66"/>
    </location>
</feature>
<keyword evidence="5" id="KW-1185">Reference proteome</keyword>
<dbReference type="PRINTS" id="PR00455">
    <property type="entry name" value="HTHTETR"/>
</dbReference>
<dbReference type="HOGENOM" id="CLU_069356_12_7_0"/>
<proteinExistence type="predicted"/>
<sequence length="205" mass="23703">MNLKGKSSVSVLTDRSVLCYAIFMNTKEKILNAAIKVFASKGYHGSSISEIAKKAQVSKALFYHYFESKRDLLVIFAKKRLEEWSPLLVQLETIMEPFKRACFVIDFVLDELEEKPDWLRFLYMLYLSEEGVKAISLAMKKYAAQFNRLFAAEIKLFEDLGFENPQSEAIYLRSMLQGISLEYLLSGGNYPLQAMKDKIKERYKT</sequence>
<dbReference type="PROSITE" id="PS01081">
    <property type="entry name" value="HTH_TETR_1"/>
    <property type="match status" value="1"/>
</dbReference>
<name>F8L8W8_SIMNZ</name>
<dbReference type="AlphaFoldDB" id="F8L8W8"/>
<reference key="1">
    <citation type="journal article" date="2011" name="Mol. Biol. Evol.">
        <title>Unity in variety -- the pan-genome of the Chlamydiae.</title>
        <authorList>
            <person name="Collingro A."/>
            <person name="Tischler P."/>
            <person name="Weinmaier T."/>
            <person name="Penz T."/>
            <person name="Heinz E."/>
            <person name="Brunham R.C."/>
            <person name="Read T.D."/>
            <person name="Bavoil P.M."/>
            <person name="Sachse K."/>
            <person name="Kahane S."/>
            <person name="Friedman M.G."/>
            <person name="Rattei T."/>
            <person name="Myers G.S.A."/>
            <person name="Horn M."/>
        </authorList>
    </citation>
    <scope>NUCLEOTIDE SEQUENCE</scope>
    <source>
        <strain>Z</strain>
    </source>
</reference>
<dbReference type="Pfam" id="PF00440">
    <property type="entry name" value="TetR_N"/>
    <property type="match status" value="1"/>
</dbReference>
<evidence type="ECO:0000259" key="3">
    <source>
        <dbReference type="PROSITE" id="PS50977"/>
    </source>
</evidence>
<evidence type="ECO:0000256" key="2">
    <source>
        <dbReference type="PROSITE-ProRule" id="PRU00335"/>
    </source>
</evidence>
<dbReference type="InterPro" id="IPR023772">
    <property type="entry name" value="DNA-bd_HTH_TetR-type_CS"/>
</dbReference>
<dbReference type="PROSITE" id="PS50977">
    <property type="entry name" value="HTH_TETR_2"/>
    <property type="match status" value="1"/>
</dbReference>
<protein>
    <submittedName>
        <fullName evidence="4">Putative transcriptional regulator</fullName>
    </submittedName>
</protein>
<keyword evidence="1 2" id="KW-0238">DNA-binding</keyword>
<reference evidence="4 5" key="2">
    <citation type="journal article" date="2011" name="Mol. Biol. Evol.">
        <title>Unity in variety--the pan-genome of the Chlamydiae.</title>
        <authorList>
            <person name="Collingro A."/>
            <person name="Tischler P."/>
            <person name="Weinmaier T."/>
            <person name="Penz T."/>
            <person name="Heinz E."/>
            <person name="Brunham R.C."/>
            <person name="Read T.D."/>
            <person name="Bavoil P.M."/>
            <person name="Sachse K."/>
            <person name="Kahane S."/>
            <person name="Friedman M.G."/>
            <person name="Rattei T."/>
            <person name="Myers G.S."/>
            <person name="Horn M."/>
        </authorList>
    </citation>
    <scope>NUCLEOTIDE SEQUENCE [LARGE SCALE GENOMIC DNA]</scope>
    <source>
        <strain evidence="5">ATCC VR-1471 / Z</strain>
    </source>
</reference>
<dbReference type="InterPro" id="IPR050624">
    <property type="entry name" value="HTH-type_Tx_Regulator"/>
</dbReference>
<dbReference type="KEGG" id="sng:SNE_A13880"/>
<evidence type="ECO:0000313" key="5">
    <source>
        <dbReference type="Proteomes" id="UP000000496"/>
    </source>
</evidence>
<dbReference type="PANTHER" id="PTHR43479:SF11">
    <property type="entry name" value="ACREF_ENVCD OPERON REPRESSOR-RELATED"/>
    <property type="match status" value="1"/>
</dbReference>
<gene>
    <name evidence="4" type="ordered locus">SNE_A13880</name>
</gene>
<dbReference type="STRING" id="331113.SNE_A13880"/>
<dbReference type="SUPFAM" id="SSF46689">
    <property type="entry name" value="Homeodomain-like"/>
    <property type="match status" value="1"/>
</dbReference>
<dbReference type="RefSeq" id="WP_013943732.1">
    <property type="nucleotide sequence ID" value="NC_015713.1"/>
</dbReference>
<dbReference type="InterPro" id="IPR009057">
    <property type="entry name" value="Homeodomain-like_sf"/>
</dbReference>
<dbReference type="EMBL" id="FR872582">
    <property type="protein sequence ID" value="CCB89265.1"/>
    <property type="molecule type" value="Genomic_DNA"/>
</dbReference>
<evidence type="ECO:0000256" key="1">
    <source>
        <dbReference type="ARBA" id="ARBA00023125"/>
    </source>
</evidence>
<dbReference type="eggNOG" id="COG1309">
    <property type="taxonomic scope" value="Bacteria"/>
</dbReference>
<dbReference type="InterPro" id="IPR001647">
    <property type="entry name" value="HTH_TetR"/>
</dbReference>
<dbReference type="Proteomes" id="UP000000496">
    <property type="component" value="Chromosome gsn.131"/>
</dbReference>
<dbReference type="Gene3D" id="1.10.357.10">
    <property type="entry name" value="Tetracycline Repressor, domain 2"/>
    <property type="match status" value="1"/>
</dbReference>
<organism evidence="4 5">
    <name type="scientific">Simkania negevensis (strain ATCC VR-1471 / DSM 27360 / Z)</name>
    <dbReference type="NCBI Taxonomy" id="331113"/>
    <lineage>
        <taxon>Bacteria</taxon>
        <taxon>Pseudomonadati</taxon>
        <taxon>Chlamydiota</taxon>
        <taxon>Chlamydiia</taxon>
        <taxon>Parachlamydiales</taxon>
        <taxon>Simkaniaceae</taxon>
        <taxon>Simkania</taxon>
    </lineage>
</organism>
<dbReference type="PANTHER" id="PTHR43479">
    <property type="entry name" value="ACREF/ENVCD OPERON REPRESSOR-RELATED"/>
    <property type="match status" value="1"/>
</dbReference>
<evidence type="ECO:0000313" key="4">
    <source>
        <dbReference type="EMBL" id="CCB89265.1"/>
    </source>
</evidence>